<sequence>MSGFIIIFLFCLYEPGDECAVPEGLPGWAQKGGMTHPCAKRFWPPSLAEDPEGHRRAAECTVPQTRFAVRIRNFLNHEGAANARHGGPEPGKVHRLIFKENALDIGVQLFSMGGIQTPSRHMGHKDGQGFGIEMSERLQAEDGAQNAVIFAGSRIAHLRYEMDPGEQTTLDDDVVMIASAVPVADHDPRHCLRRQAAQVQIGRQDAAGHVVIGMATGRKRAGEMQVFRFVRQCREEPACGREGARRERAGDQIHAVAARISQRTRRRLVAFDMDPHQILVLSLHRSMSRSLIRVARARRSCLGRFDPLISKSANCRKVCMMSWDISIWVLHDAPSTQARTYFEVLAKPCFLASRWISCFLRADMVILSADFLSFGMKASPV</sequence>
<accession>A0A2T7G257</accession>
<comment type="caution">
    <text evidence="1">The sequence shown here is derived from an EMBL/GenBank/DDBJ whole genome shotgun (WGS) entry which is preliminary data.</text>
</comment>
<gene>
    <name evidence="1" type="ORF">DC366_18910</name>
</gene>
<reference evidence="1 2" key="1">
    <citation type="submission" date="2018-04" db="EMBL/GenBank/DDBJ databases">
        <title>Pelagivirga bohaiensis gen. nov., sp. nov., a bacterium isolated from the Bohai Sea.</title>
        <authorList>
            <person name="Ji X."/>
        </authorList>
    </citation>
    <scope>NUCLEOTIDE SEQUENCE [LARGE SCALE GENOMIC DNA]</scope>
    <source>
        <strain evidence="1 2">BH-SD19</strain>
    </source>
</reference>
<protein>
    <submittedName>
        <fullName evidence="1">Uncharacterized protein</fullName>
    </submittedName>
</protein>
<evidence type="ECO:0000313" key="2">
    <source>
        <dbReference type="Proteomes" id="UP000244446"/>
    </source>
</evidence>
<organism evidence="1 2">
    <name type="scientific">Pelagivirga sediminicola</name>
    <dbReference type="NCBI Taxonomy" id="2170575"/>
    <lineage>
        <taxon>Bacteria</taxon>
        <taxon>Pseudomonadati</taxon>
        <taxon>Pseudomonadota</taxon>
        <taxon>Alphaproteobacteria</taxon>
        <taxon>Rhodobacterales</taxon>
        <taxon>Paracoccaceae</taxon>
        <taxon>Pelagivirga</taxon>
    </lineage>
</organism>
<proteinExistence type="predicted"/>
<name>A0A2T7G257_9RHOB</name>
<dbReference type="EMBL" id="QCYH01000034">
    <property type="protein sequence ID" value="PVA08495.1"/>
    <property type="molecule type" value="Genomic_DNA"/>
</dbReference>
<keyword evidence="2" id="KW-1185">Reference proteome</keyword>
<evidence type="ECO:0000313" key="1">
    <source>
        <dbReference type="EMBL" id="PVA08495.1"/>
    </source>
</evidence>
<dbReference type="AlphaFoldDB" id="A0A2T7G257"/>
<dbReference type="Proteomes" id="UP000244446">
    <property type="component" value="Unassembled WGS sequence"/>
</dbReference>